<reference evidence="3" key="1">
    <citation type="submission" date="2014-12" db="EMBL/GenBank/DDBJ databases">
        <authorList>
            <person name="Lv M."/>
            <person name="Lei L."/>
        </authorList>
    </citation>
    <scope>NUCLEOTIDE SEQUENCE [LARGE SCALE GENOMIC DNA]</scope>
</reference>
<accession>A0A088FQU0</accession>
<keyword evidence="2" id="KW-0547">Nucleotide-binding</keyword>
<dbReference type="KEGG" id="vg:22112942"/>
<dbReference type="RefSeq" id="YP_009100000.1">
    <property type="nucleotide sequence ID" value="NC_025430.1"/>
</dbReference>
<organism evidence="2 3">
    <name type="scientific">Escherichia phage vB_EcoM-ep3</name>
    <dbReference type="NCBI Taxonomy" id="1541883"/>
    <lineage>
        <taxon>Viruses</taxon>
        <taxon>Duplodnaviria</taxon>
        <taxon>Heunggongvirae</taxon>
        <taxon>Uroviricota</taxon>
        <taxon>Caudoviricetes</taxon>
        <taxon>Iiscvirinae</taxon>
        <taxon>Jilinvirus</taxon>
        <taxon>Jilinvirus ep3</taxon>
    </lineage>
</organism>
<name>A0A088FQU0_9CAUD</name>
<dbReference type="Pfam" id="PF13479">
    <property type="entry name" value="AAA_24"/>
    <property type="match status" value="1"/>
</dbReference>
<gene>
    <name evidence="2" type="ORF">ep3_005</name>
</gene>
<feature type="region of interest" description="Disordered" evidence="1">
    <location>
        <begin position="306"/>
        <end position="329"/>
    </location>
</feature>
<dbReference type="OrthoDB" id="3981at10239"/>
<evidence type="ECO:0000313" key="2">
    <source>
        <dbReference type="EMBL" id="AIM50538.1"/>
    </source>
</evidence>
<dbReference type="GO" id="GO:0004386">
    <property type="term" value="F:helicase activity"/>
    <property type="evidence" value="ECO:0007669"/>
    <property type="project" value="UniProtKB-KW"/>
</dbReference>
<evidence type="ECO:0000256" key="1">
    <source>
        <dbReference type="SAM" id="MobiDB-lite"/>
    </source>
</evidence>
<evidence type="ECO:0000313" key="3">
    <source>
        <dbReference type="Proteomes" id="UP000029362"/>
    </source>
</evidence>
<keyword evidence="3" id="KW-1185">Reference proteome</keyword>
<protein>
    <submittedName>
        <fullName evidence="2">Replicative DNA helicase</fullName>
    </submittedName>
</protein>
<dbReference type="InterPro" id="IPR027417">
    <property type="entry name" value="P-loop_NTPase"/>
</dbReference>
<reference evidence="2 3" key="2">
    <citation type="journal article" date="2015" name="Virus Genes">
        <title>Genome sequencing and analysis of an Escherichia coli phage vB_EcoM-ep3 with a novel lysin, Lysep3.</title>
        <authorList>
            <person name="Lv M."/>
            <person name="Wang S."/>
            <person name="Yan G."/>
            <person name="Sun C."/>
            <person name="Feng X."/>
            <person name="Gu J."/>
            <person name="Han W."/>
            <person name="Lei L."/>
        </authorList>
    </citation>
    <scope>NUCLEOTIDE SEQUENCE [LARGE SCALE GENOMIC DNA]</scope>
</reference>
<proteinExistence type="predicted"/>
<dbReference type="GeneID" id="22112942"/>
<dbReference type="Proteomes" id="UP000029362">
    <property type="component" value="Segment"/>
</dbReference>
<dbReference type="EMBL" id="KM360178">
    <property type="protein sequence ID" value="AIM50538.1"/>
    <property type="molecule type" value="Genomic_DNA"/>
</dbReference>
<keyword evidence="2" id="KW-0067">ATP-binding</keyword>
<feature type="compositionally biased region" description="Polar residues" evidence="1">
    <location>
        <begin position="319"/>
        <end position="329"/>
    </location>
</feature>
<sequence>MAVINIRKAEREGARLVIGLAGISGSGKTLSALMLAYGLANGDGTKVGFLDTENRRGSLYASDDTYEKIQESLGLKERPDAFWIGDLEPPFSPQRYIDAIREFEQAGVEVLVIDSISHEWEGTGGCEEIATLANPMKPQWNRAKAEHKRFMNALLQSNMHIICCIRAREKVKLVKVNGKTEYEPQGIMPVTEKNVMFEMTASLMMWDSGSAQQVMKCPEELRGILGRETGYISAQDGLALRQWVQGGNKLDPKVEAYRNKLRGVTEQGEQYTQECWDKTPPAIRKKLGDEFKQSLLQAARAYDEQRANANGDAQDVDDLNSQVMGTGAQ</sequence>
<keyword evidence="2" id="KW-0378">Hydrolase</keyword>
<keyword evidence="2" id="KW-0347">Helicase</keyword>
<dbReference type="SUPFAM" id="SSF52540">
    <property type="entry name" value="P-loop containing nucleoside triphosphate hydrolases"/>
    <property type="match status" value="1"/>
</dbReference>
<dbReference type="Gene3D" id="3.40.50.300">
    <property type="entry name" value="P-loop containing nucleotide triphosphate hydrolases"/>
    <property type="match status" value="1"/>
</dbReference>